<dbReference type="GO" id="GO:0046872">
    <property type="term" value="F:metal ion binding"/>
    <property type="evidence" value="ECO:0007669"/>
    <property type="project" value="UniProtKB-KW"/>
</dbReference>
<dbReference type="PROSITE" id="PS00498">
    <property type="entry name" value="TYROSINASE_2"/>
    <property type="match status" value="1"/>
</dbReference>
<dbReference type="PANTHER" id="PTHR11474:SF126">
    <property type="entry name" value="TYROSINASE-LIKE PROTEIN TYR-1-RELATED"/>
    <property type="match status" value="1"/>
</dbReference>
<evidence type="ECO:0000259" key="6">
    <source>
        <dbReference type="PROSITE" id="PS00498"/>
    </source>
</evidence>
<dbReference type="Gene3D" id="1.10.1280.10">
    <property type="entry name" value="Di-copper center containing domain from catechol oxidase"/>
    <property type="match status" value="1"/>
</dbReference>
<dbReference type="RefSeq" id="WP_091277290.1">
    <property type="nucleotide sequence ID" value="NZ_FAOZ01000008.1"/>
</dbReference>
<feature type="domain" description="Tyrosinase copper-binding" evidence="5">
    <location>
        <begin position="86"/>
        <end position="103"/>
    </location>
</feature>
<evidence type="ECO:0000313" key="7">
    <source>
        <dbReference type="EMBL" id="CUU56644.1"/>
    </source>
</evidence>
<dbReference type="InterPro" id="IPR008922">
    <property type="entry name" value="Di-copper_centre_dom_sf"/>
</dbReference>
<keyword evidence="3" id="KW-0479">Metal-binding</keyword>
<protein>
    <submittedName>
        <fullName evidence="7">Tyrosinase</fullName>
    </submittedName>
</protein>
<evidence type="ECO:0000313" key="8">
    <source>
        <dbReference type="Proteomes" id="UP000198802"/>
    </source>
</evidence>
<dbReference type="PROSITE" id="PS00497">
    <property type="entry name" value="TYROSINASE_1"/>
    <property type="match status" value="1"/>
</dbReference>
<proteinExistence type="inferred from homology"/>
<dbReference type="SUPFAM" id="SSF48056">
    <property type="entry name" value="Di-copper centre-containing domain"/>
    <property type="match status" value="1"/>
</dbReference>
<dbReference type="EMBL" id="FAOZ01000008">
    <property type="protein sequence ID" value="CUU56644.1"/>
    <property type="molecule type" value="Genomic_DNA"/>
</dbReference>
<reference evidence="8" key="1">
    <citation type="submission" date="2015-11" db="EMBL/GenBank/DDBJ databases">
        <authorList>
            <person name="Varghese N."/>
        </authorList>
    </citation>
    <scope>NUCLEOTIDE SEQUENCE [LARGE SCALE GENOMIC DNA]</scope>
    <source>
        <strain evidence="8">DSM 45899</strain>
    </source>
</reference>
<evidence type="ECO:0000259" key="5">
    <source>
        <dbReference type="PROSITE" id="PS00497"/>
    </source>
</evidence>
<keyword evidence="4" id="KW-0186">Copper</keyword>
<dbReference type="PANTHER" id="PTHR11474">
    <property type="entry name" value="TYROSINASE FAMILY MEMBER"/>
    <property type="match status" value="1"/>
</dbReference>
<evidence type="ECO:0000256" key="1">
    <source>
        <dbReference type="ARBA" id="ARBA00001973"/>
    </source>
</evidence>
<dbReference type="Pfam" id="PF00264">
    <property type="entry name" value="Tyrosinase"/>
    <property type="match status" value="1"/>
</dbReference>
<evidence type="ECO:0000256" key="2">
    <source>
        <dbReference type="ARBA" id="ARBA00009928"/>
    </source>
</evidence>
<evidence type="ECO:0000256" key="4">
    <source>
        <dbReference type="ARBA" id="ARBA00023008"/>
    </source>
</evidence>
<dbReference type="InterPro" id="IPR002227">
    <property type="entry name" value="Tyrosinase_Cu-bd"/>
</dbReference>
<keyword evidence="8" id="KW-1185">Reference proteome</keyword>
<name>A0A0S4QMR3_9ACTN</name>
<dbReference type="GO" id="GO:0016491">
    <property type="term" value="F:oxidoreductase activity"/>
    <property type="evidence" value="ECO:0007669"/>
    <property type="project" value="InterPro"/>
</dbReference>
<dbReference type="PRINTS" id="PR00092">
    <property type="entry name" value="TYROSINASE"/>
</dbReference>
<accession>A0A0S4QMR3</accession>
<comment type="cofactor">
    <cofactor evidence="1">
        <name>Cu(2+)</name>
        <dbReference type="ChEBI" id="CHEBI:29036"/>
    </cofactor>
</comment>
<dbReference type="InterPro" id="IPR050316">
    <property type="entry name" value="Tyrosinase/Hemocyanin"/>
</dbReference>
<organism evidence="7 8">
    <name type="scientific">Parafrankia irregularis</name>
    <dbReference type="NCBI Taxonomy" id="795642"/>
    <lineage>
        <taxon>Bacteria</taxon>
        <taxon>Bacillati</taxon>
        <taxon>Actinomycetota</taxon>
        <taxon>Actinomycetes</taxon>
        <taxon>Frankiales</taxon>
        <taxon>Frankiaceae</taxon>
        <taxon>Parafrankia</taxon>
    </lineage>
</organism>
<evidence type="ECO:0000256" key="3">
    <source>
        <dbReference type="ARBA" id="ARBA00022723"/>
    </source>
</evidence>
<dbReference type="AlphaFoldDB" id="A0A0S4QMR3"/>
<comment type="similarity">
    <text evidence="2">Belongs to the tyrosinase family.</text>
</comment>
<dbReference type="Proteomes" id="UP000198802">
    <property type="component" value="Unassembled WGS sequence"/>
</dbReference>
<gene>
    <name evidence="7" type="ORF">Ga0074812_108172</name>
</gene>
<feature type="domain" description="Tyrosinase copper-binding" evidence="6">
    <location>
        <begin position="250"/>
        <end position="261"/>
    </location>
</feature>
<sequence>MTAVRTHILDDLTAAQRYLDAAVGLSTELTSVTARSVSQVLARVIPGFRMRGIEQRLSVWDLFVVWHWASMQLTTSPETAMRNRAHGGPVFLPWHRMYLLRLEQQLQRHSGVADAGLPYWDWAVAGGDLAPDQQLNHVLWTDKFLGPPLGSVTTGPLAAHVVRIEERDDGLWSVPPRPIVRAAGTQVGTLPRSSDVRATLNNDRYDRDPWDISVVSHRNLVEGWVNGPRMHNRVHVWVGGDMLPGTSPNDPVFFLNHCNVDRIWESWMTRHGRTYEPGSGVQGAPVGHRIDDDMIALLGRSFTPGQVLDSSAWYSYDVLP</sequence>